<feature type="compositionally biased region" description="Low complexity" evidence="1">
    <location>
        <begin position="178"/>
        <end position="195"/>
    </location>
</feature>
<feature type="compositionally biased region" description="Acidic residues" evidence="1">
    <location>
        <begin position="168"/>
        <end position="177"/>
    </location>
</feature>
<name>A0A8T1VJH3_9STRA</name>
<reference evidence="2" key="1">
    <citation type="submission" date="2021-02" db="EMBL/GenBank/DDBJ databases">
        <authorList>
            <person name="Palmer J.M."/>
        </authorList>
    </citation>
    <scope>NUCLEOTIDE SEQUENCE</scope>
    <source>
        <strain evidence="2">SCRP734</strain>
    </source>
</reference>
<comment type="caution">
    <text evidence="2">The sequence shown here is derived from an EMBL/GenBank/DDBJ whole genome shotgun (WGS) entry which is preliminary data.</text>
</comment>
<dbReference type="Proteomes" id="UP000694044">
    <property type="component" value="Unassembled WGS sequence"/>
</dbReference>
<gene>
    <name evidence="2" type="ORF">PHYPSEUDO_007583</name>
</gene>
<protein>
    <submittedName>
        <fullName evidence="2">Uncharacterized protein</fullName>
    </submittedName>
</protein>
<evidence type="ECO:0000256" key="1">
    <source>
        <dbReference type="SAM" id="MobiDB-lite"/>
    </source>
</evidence>
<keyword evidence="3" id="KW-1185">Reference proteome</keyword>
<sequence>METRVQATVETVEATSTLAEGCGDSTNTESSVKKSELEKFLAVRGLGKTQRRVGKVSSAVRLTAEALSKTYTKRRSGGKAAAQRAALGEAPDVFSDSVDVYVPLKREQELTNLHKDEQEVNDVFLKETRALSFEREVLDKIVCGREENRYEYEEKLWQLLVEVRGLQEVEDGEDDQAGSDQAPAQQAPAQLGQDQVTGGEGAEQQEHNES</sequence>
<feature type="region of interest" description="Disordered" evidence="1">
    <location>
        <begin position="168"/>
        <end position="210"/>
    </location>
</feature>
<dbReference type="EMBL" id="JAGDFM010000302">
    <property type="protein sequence ID" value="KAG7380273.1"/>
    <property type="molecule type" value="Genomic_DNA"/>
</dbReference>
<evidence type="ECO:0000313" key="2">
    <source>
        <dbReference type="EMBL" id="KAG7380273.1"/>
    </source>
</evidence>
<proteinExistence type="predicted"/>
<accession>A0A8T1VJH3</accession>
<evidence type="ECO:0000313" key="3">
    <source>
        <dbReference type="Proteomes" id="UP000694044"/>
    </source>
</evidence>
<dbReference type="OrthoDB" id="126644at2759"/>
<dbReference type="AlphaFoldDB" id="A0A8T1VJH3"/>
<organism evidence="2 3">
    <name type="scientific">Phytophthora pseudosyringae</name>
    <dbReference type="NCBI Taxonomy" id="221518"/>
    <lineage>
        <taxon>Eukaryota</taxon>
        <taxon>Sar</taxon>
        <taxon>Stramenopiles</taxon>
        <taxon>Oomycota</taxon>
        <taxon>Peronosporomycetes</taxon>
        <taxon>Peronosporales</taxon>
        <taxon>Peronosporaceae</taxon>
        <taxon>Phytophthora</taxon>
    </lineage>
</organism>